<protein>
    <submittedName>
        <fullName evidence="2">Thioredoxin family protein</fullName>
    </submittedName>
</protein>
<dbReference type="EMBL" id="JBEQCT010000005">
    <property type="protein sequence ID" value="MFM2485638.1"/>
    <property type="molecule type" value="Genomic_DNA"/>
</dbReference>
<dbReference type="Proteomes" id="UP001629953">
    <property type="component" value="Unassembled WGS sequence"/>
</dbReference>
<feature type="transmembrane region" description="Helical" evidence="1">
    <location>
        <begin position="12"/>
        <end position="31"/>
    </location>
</feature>
<reference evidence="2 3" key="1">
    <citation type="journal article" date="2013" name="Int. J. Syst. Evol. Microbiol.">
        <title>Celerinatantimonas yamalensis sp. nov., a cold-adapted diazotrophic bacterium from a cold permafrost brine.</title>
        <authorList>
            <person name="Shcherbakova V."/>
            <person name="Chuvilskaya N."/>
            <person name="Rivkina E."/>
            <person name="Demidov N."/>
            <person name="Uchaeva V."/>
            <person name="Suetin S."/>
            <person name="Suzina N."/>
            <person name="Gilichinsky D."/>
        </authorList>
    </citation>
    <scope>NUCLEOTIDE SEQUENCE [LARGE SCALE GENOMIC DNA]</scope>
    <source>
        <strain evidence="2 3">C7</strain>
    </source>
</reference>
<gene>
    <name evidence="2" type="ORF">ABUE30_11315</name>
</gene>
<dbReference type="Pfam" id="PF13899">
    <property type="entry name" value="Thioredoxin_7"/>
    <property type="match status" value="1"/>
</dbReference>
<keyword evidence="1" id="KW-0472">Membrane</keyword>
<dbReference type="PROSITE" id="PS51257">
    <property type="entry name" value="PROKAR_LIPOPROTEIN"/>
    <property type="match status" value="1"/>
</dbReference>
<dbReference type="Gene3D" id="3.40.30.10">
    <property type="entry name" value="Glutaredoxin"/>
    <property type="match status" value="1"/>
</dbReference>
<sequence>MKLSRAKVNQWIWAMVGLLFAVAACGYIYIFHIRNYGVSAKDGWYFETQGYQQALSLSKQQNRPILFYFRAGSCQICKNFEKNILNNDDFITFTKPYLKVRYTVDLNRQQRNFARHYQIHMLPALIVQYQRNQAVSTHLVLPMQQVWVAKDSIQKGNHMPLSLTTMKLSLQRVTEIAHRHAMANKHP</sequence>
<keyword evidence="1" id="KW-0812">Transmembrane</keyword>
<keyword evidence="3" id="KW-1185">Reference proteome</keyword>
<evidence type="ECO:0000256" key="1">
    <source>
        <dbReference type="SAM" id="Phobius"/>
    </source>
</evidence>
<dbReference type="SUPFAM" id="SSF52833">
    <property type="entry name" value="Thioredoxin-like"/>
    <property type="match status" value="1"/>
</dbReference>
<proteinExistence type="predicted"/>
<evidence type="ECO:0000313" key="3">
    <source>
        <dbReference type="Proteomes" id="UP001629953"/>
    </source>
</evidence>
<accession>A0ABW9G7P5</accession>
<dbReference type="InterPro" id="IPR036249">
    <property type="entry name" value="Thioredoxin-like_sf"/>
</dbReference>
<evidence type="ECO:0000313" key="2">
    <source>
        <dbReference type="EMBL" id="MFM2485638.1"/>
    </source>
</evidence>
<organism evidence="2 3">
    <name type="scientific">Celerinatantimonas yamalensis</name>
    <dbReference type="NCBI Taxonomy" id="559956"/>
    <lineage>
        <taxon>Bacteria</taxon>
        <taxon>Pseudomonadati</taxon>
        <taxon>Pseudomonadota</taxon>
        <taxon>Gammaproteobacteria</taxon>
        <taxon>Celerinatantimonadaceae</taxon>
        <taxon>Celerinatantimonas</taxon>
    </lineage>
</organism>
<comment type="caution">
    <text evidence="2">The sequence shown here is derived from an EMBL/GenBank/DDBJ whole genome shotgun (WGS) entry which is preliminary data.</text>
</comment>
<name>A0ABW9G7P5_9GAMM</name>
<keyword evidence="1" id="KW-1133">Transmembrane helix</keyword>
<dbReference type="RefSeq" id="WP_408623885.1">
    <property type="nucleotide sequence ID" value="NZ_JBEQCT010000005.1"/>
</dbReference>